<dbReference type="AlphaFoldDB" id="A0A9P4MKS9"/>
<organism evidence="2 3">
    <name type="scientific">Delitschia confertaspora ATCC 74209</name>
    <dbReference type="NCBI Taxonomy" id="1513339"/>
    <lineage>
        <taxon>Eukaryota</taxon>
        <taxon>Fungi</taxon>
        <taxon>Dikarya</taxon>
        <taxon>Ascomycota</taxon>
        <taxon>Pezizomycotina</taxon>
        <taxon>Dothideomycetes</taxon>
        <taxon>Pleosporomycetidae</taxon>
        <taxon>Pleosporales</taxon>
        <taxon>Delitschiaceae</taxon>
        <taxon>Delitschia</taxon>
    </lineage>
</organism>
<dbReference type="Pfam" id="PF12680">
    <property type="entry name" value="SnoaL_2"/>
    <property type="match status" value="1"/>
</dbReference>
<feature type="non-terminal residue" evidence="2">
    <location>
        <position position="1"/>
    </location>
</feature>
<reference evidence="2" key="1">
    <citation type="journal article" date="2020" name="Stud. Mycol.">
        <title>101 Dothideomycetes genomes: a test case for predicting lifestyles and emergence of pathogens.</title>
        <authorList>
            <person name="Haridas S."/>
            <person name="Albert R."/>
            <person name="Binder M."/>
            <person name="Bloem J."/>
            <person name="Labutti K."/>
            <person name="Salamov A."/>
            <person name="Andreopoulos B."/>
            <person name="Baker S."/>
            <person name="Barry K."/>
            <person name="Bills G."/>
            <person name="Bluhm B."/>
            <person name="Cannon C."/>
            <person name="Castanera R."/>
            <person name="Culley D."/>
            <person name="Daum C."/>
            <person name="Ezra D."/>
            <person name="Gonzalez J."/>
            <person name="Henrissat B."/>
            <person name="Kuo A."/>
            <person name="Liang C."/>
            <person name="Lipzen A."/>
            <person name="Lutzoni F."/>
            <person name="Magnuson J."/>
            <person name="Mondo S."/>
            <person name="Nolan M."/>
            <person name="Ohm R."/>
            <person name="Pangilinan J."/>
            <person name="Park H.-J."/>
            <person name="Ramirez L."/>
            <person name="Alfaro M."/>
            <person name="Sun H."/>
            <person name="Tritt A."/>
            <person name="Yoshinaga Y."/>
            <person name="Zwiers L.-H."/>
            <person name="Turgeon B."/>
            <person name="Goodwin S."/>
            <person name="Spatafora J."/>
            <person name="Crous P."/>
            <person name="Grigoriev I."/>
        </authorList>
    </citation>
    <scope>NUCLEOTIDE SEQUENCE</scope>
    <source>
        <strain evidence="2">ATCC 74209</strain>
    </source>
</reference>
<proteinExistence type="predicted"/>
<evidence type="ECO:0000313" key="3">
    <source>
        <dbReference type="Proteomes" id="UP000799536"/>
    </source>
</evidence>
<dbReference type="GO" id="GO:0030638">
    <property type="term" value="P:polyketide metabolic process"/>
    <property type="evidence" value="ECO:0007669"/>
    <property type="project" value="InterPro"/>
</dbReference>
<dbReference type="Gene3D" id="3.10.450.50">
    <property type="match status" value="1"/>
</dbReference>
<protein>
    <submittedName>
        <fullName evidence="2">NTF2-like protein</fullName>
    </submittedName>
</protein>
<comment type="caution">
    <text evidence="2">The sequence shown here is derived from an EMBL/GenBank/DDBJ whole genome shotgun (WGS) entry which is preliminary data.</text>
</comment>
<dbReference type="Proteomes" id="UP000799536">
    <property type="component" value="Unassembled WGS sequence"/>
</dbReference>
<evidence type="ECO:0000259" key="1">
    <source>
        <dbReference type="Pfam" id="PF12680"/>
    </source>
</evidence>
<dbReference type="InterPro" id="IPR032710">
    <property type="entry name" value="NTF2-like_dom_sf"/>
</dbReference>
<dbReference type="SUPFAM" id="SSF54427">
    <property type="entry name" value="NTF2-like"/>
    <property type="match status" value="1"/>
</dbReference>
<dbReference type="InterPro" id="IPR009959">
    <property type="entry name" value="Cyclase_SnoaL-like"/>
</dbReference>
<dbReference type="EMBL" id="ML994423">
    <property type="protein sequence ID" value="KAF2196299.1"/>
    <property type="molecule type" value="Genomic_DNA"/>
</dbReference>
<dbReference type="OrthoDB" id="5440at2759"/>
<feature type="domain" description="SnoaL-like" evidence="1">
    <location>
        <begin position="125"/>
        <end position="232"/>
    </location>
</feature>
<gene>
    <name evidence="2" type="ORF">GQ43DRAFT_445246</name>
</gene>
<name>A0A9P4MKS9_9PLEO</name>
<accession>A0A9P4MKS9</accession>
<dbReference type="PANTHER" id="PTHR38436:SF3">
    <property type="entry name" value="CARBOXYMETHYLENEBUTENOLIDASE-RELATED"/>
    <property type="match status" value="1"/>
</dbReference>
<keyword evidence="3" id="KW-1185">Reference proteome</keyword>
<dbReference type="InterPro" id="IPR037401">
    <property type="entry name" value="SnoaL-like"/>
</dbReference>
<evidence type="ECO:0000313" key="2">
    <source>
        <dbReference type="EMBL" id="KAF2196299.1"/>
    </source>
</evidence>
<sequence length="319" mass="35613">YVDTIPPRVLEHLHSRPYIKAIVSHSGTTSIPSPSDSSHSIPHLLHIPGSGPESLPASDTGNIKKYTYPSAAPNSSHWILPAAEEYDSASANIAHTRSLEFLKPVLGGPHFDIEAVWEEHTKFEFVERDVAATMATMVAQPYVNHIPTMTGGVGKDRLTAFYTHHFIHSNPPDTRLRLLSRSISINRIIDEFLLELTHTSTVDWLLPSLPPTNRPLSIPMTSIVTLRGDKLCHEHISWDQGTVLMQLGLMPQWLKFPYEIDTGGVGGTRKAREGERFEVRTPCVGMEGSRKAVDEMEGESNVLIKKGREEGYWREVEDI</sequence>
<dbReference type="PANTHER" id="PTHR38436">
    <property type="entry name" value="POLYKETIDE CYCLASE SNOAL-LIKE DOMAIN"/>
    <property type="match status" value="1"/>
</dbReference>